<sequence>MSSPAVNTVYSAALTRLSQVVAQIKQTDPMATATVVVPNHLAGILAQRHLTVSANGIAALQVTTLPRLAERVAAAKLSPRRPLTRAVLTAAWRAVLDTDGGVFTEVKEHPATTEALARAHRQLRDLDEPALDLVATHSSLSAEVTRLHRTVAAKLSEHWYDETDLMREAARSKSPQISGHVVLHLPQALSNAETAFAQSLTVFTVVAGLTGHHDADRAIHDTLQRLGLRVPTESAKPALAQKVLHASDADDEVRCVVRQVTRTLKTTPAHRIAILYSDETPYARLLNEHLTAAKLTVNGPGVRPVRDRAVSRGFLQILQLPRFDVSRAALFTALAQAPIRYQNTQIIPVARWDRLSRTAGIVAGQDWQQRLDTFIDDQHKITQNDEDWRAERAQGSIQDATELREFVTNLQTRLNEGSQLTAWPELGIWATQLFNDLYGTVDDEARRPREEQYAVAAITQSLTSLQSLETVSAQASLPLLLEVLDQDLESARPSVGRFGDGVLVAPLEAAVGLDLDAVFVLGLSEDMYPGRQSEDPLLPQSLRQATGGALPDQRERIDAMHRHLAAAFASATTVWASFPRGDLRRSVSRLPSRWLLPTLRALTNTPNLSATKWDTAKGDAVIGSHSFWDEIRRSTDLATEHEWRVREVSSGAELQDDVIAAATDLQKHRSSTAFTRFDGNLRDVEGLPDYARSGRTISPTTLEAYATCPHTFFVSRLLGVRPLSNPDEIIKISPADIGTLMHTCIDRLVQTFADNLPDHGRPWVPAQRYRLREIAEQTSDEFEQRGLTGHRLLWEHERAQILVDLDAMLDADNEHRAKRDARVLGSELRFGMNGLDPVRINVSAGVVHMSGSADKVDQTRDGVLLVCDIKTGSNTSFKEIETDPIVRGTKLQLPVYAHAARARYGSDDVEASFWFVRKDRRRIRLPLDDDLNDVYSQAIGTLVQSIADGLFPAKAPEEADFGWTRCEYCNPDGLGHSEARSRYETKRHDERLRSLMSLIDPTAVQGQP</sequence>
<keyword evidence="3" id="KW-0227">DNA damage</keyword>
<keyword evidence="1" id="KW-0540">Nuclease</keyword>
<keyword evidence="7" id="KW-0067">ATP-binding</keyword>
<evidence type="ECO:0000256" key="2">
    <source>
        <dbReference type="ARBA" id="ARBA00022741"/>
    </source>
</evidence>
<reference evidence="11" key="1">
    <citation type="submission" date="2021-11" db="EMBL/GenBank/DDBJ databases">
        <title>Streptomyces corallinus and Kineosporia corallina sp. nov., two new coral-derived marine actinobacteria.</title>
        <authorList>
            <person name="Buangrab K."/>
            <person name="Sutthacheep M."/>
            <person name="Yeemin T."/>
            <person name="Harunari E."/>
            <person name="Igarashi Y."/>
            <person name="Sripreechasak P."/>
            <person name="Kanchanasin P."/>
            <person name="Tanasupawat S."/>
            <person name="Phongsopitanun W."/>
        </authorList>
    </citation>
    <scope>NUCLEOTIDE SEQUENCE</scope>
    <source>
        <strain evidence="11">JCM 31032</strain>
    </source>
</reference>
<dbReference type="InterPro" id="IPR011604">
    <property type="entry name" value="PDDEXK-like_dom_sf"/>
</dbReference>
<dbReference type="RefSeq" id="WP_231443775.1">
    <property type="nucleotide sequence ID" value="NZ_JAJOMB010000010.1"/>
</dbReference>
<comment type="caution">
    <text evidence="11">The sequence shown here is derived from an EMBL/GenBank/DDBJ whole genome shotgun (WGS) entry which is preliminary data.</text>
</comment>
<evidence type="ECO:0000313" key="11">
    <source>
        <dbReference type="EMBL" id="MCD5312992.1"/>
    </source>
</evidence>
<dbReference type="EMBL" id="JAJOMB010000010">
    <property type="protein sequence ID" value="MCD5312992.1"/>
    <property type="molecule type" value="Genomic_DNA"/>
</dbReference>
<accession>A0A9X1ND37</accession>
<dbReference type="PANTHER" id="PTHR30591">
    <property type="entry name" value="RECBCD ENZYME SUBUNIT RECC"/>
    <property type="match status" value="1"/>
</dbReference>
<keyword evidence="6" id="KW-0269">Exonuclease</keyword>
<evidence type="ECO:0000256" key="1">
    <source>
        <dbReference type="ARBA" id="ARBA00022722"/>
    </source>
</evidence>
<dbReference type="AlphaFoldDB" id="A0A9X1ND37"/>
<name>A0A9X1ND37_9ACTN</name>
<dbReference type="Gene3D" id="1.10.486.10">
    <property type="entry name" value="PCRA, domain 4"/>
    <property type="match status" value="1"/>
</dbReference>
<keyword evidence="12" id="KW-1185">Reference proteome</keyword>
<feature type="domain" description="PD-(D/E)XK endonuclease-like" evidence="10">
    <location>
        <begin position="696"/>
        <end position="970"/>
    </location>
</feature>
<dbReference type="GO" id="GO:0005524">
    <property type="term" value="F:ATP binding"/>
    <property type="evidence" value="ECO:0007669"/>
    <property type="project" value="UniProtKB-KW"/>
</dbReference>
<dbReference type="GO" id="GO:0006281">
    <property type="term" value="P:DNA repair"/>
    <property type="evidence" value="ECO:0007669"/>
    <property type="project" value="UniProtKB-KW"/>
</dbReference>
<keyword evidence="9" id="KW-0234">DNA repair</keyword>
<dbReference type="GO" id="GO:0003677">
    <property type="term" value="F:DNA binding"/>
    <property type="evidence" value="ECO:0007669"/>
    <property type="project" value="UniProtKB-KW"/>
</dbReference>
<dbReference type="Gene3D" id="3.40.50.300">
    <property type="entry name" value="P-loop containing nucleotide triphosphate hydrolases"/>
    <property type="match status" value="1"/>
</dbReference>
<dbReference type="InterPro" id="IPR027417">
    <property type="entry name" value="P-loop_NTPase"/>
</dbReference>
<dbReference type="GO" id="GO:0004386">
    <property type="term" value="F:helicase activity"/>
    <property type="evidence" value="ECO:0007669"/>
    <property type="project" value="UniProtKB-KW"/>
</dbReference>
<keyword evidence="5" id="KW-0347">Helicase</keyword>
<protein>
    <submittedName>
        <fullName evidence="11">PD-(D/E)XK nuclease family protein</fullName>
    </submittedName>
</protein>
<evidence type="ECO:0000256" key="3">
    <source>
        <dbReference type="ARBA" id="ARBA00022763"/>
    </source>
</evidence>
<dbReference type="SUPFAM" id="SSF52540">
    <property type="entry name" value="P-loop containing nucleoside triphosphate hydrolases"/>
    <property type="match status" value="1"/>
</dbReference>
<keyword evidence="2" id="KW-0547">Nucleotide-binding</keyword>
<evidence type="ECO:0000256" key="7">
    <source>
        <dbReference type="ARBA" id="ARBA00022840"/>
    </source>
</evidence>
<dbReference type="GO" id="GO:0004527">
    <property type="term" value="F:exonuclease activity"/>
    <property type="evidence" value="ECO:0007669"/>
    <property type="project" value="UniProtKB-KW"/>
</dbReference>
<evidence type="ECO:0000256" key="4">
    <source>
        <dbReference type="ARBA" id="ARBA00022801"/>
    </source>
</evidence>
<evidence type="ECO:0000256" key="6">
    <source>
        <dbReference type="ARBA" id="ARBA00022839"/>
    </source>
</evidence>
<dbReference type="Proteomes" id="UP001138997">
    <property type="component" value="Unassembled WGS sequence"/>
</dbReference>
<gene>
    <name evidence="11" type="ORF">LR394_18955</name>
</gene>
<keyword evidence="4" id="KW-0378">Hydrolase</keyword>
<dbReference type="Pfam" id="PF12705">
    <property type="entry name" value="PDDEXK_1"/>
    <property type="match status" value="1"/>
</dbReference>
<evidence type="ECO:0000256" key="9">
    <source>
        <dbReference type="ARBA" id="ARBA00023204"/>
    </source>
</evidence>
<evidence type="ECO:0000313" key="12">
    <source>
        <dbReference type="Proteomes" id="UP001138997"/>
    </source>
</evidence>
<evidence type="ECO:0000259" key="10">
    <source>
        <dbReference type="Pfam" id="PF12705"/>
    </source>
</evidence>
<dbReference type="PANTHER" id="PTHR30591:SF1">
    <property type="entry name" value="RECBCD ENZYME SUBUNIT RECC"/>
    <property type="match status" value="1"/>
</dbReference>
<keyword evidence="8" id="KW-0238">DNA-binding</keyword>
<dbReference type="Gene3D" id="3.90.320.10">
    <property type="match status" value="1"/>
</dbReference>
<dbReference type="InterPro" id="IPR038726">
    <property type="entry name" value="PDDEXK_AddAB-type"/>
</dbReference>
<proteinExistence type="predicted"/>
<organism evidence="11 12">
    <name type="scientific">Kineosporia babensis</name>
    <dbReference type="NCBI Taxonomy" id="499548"/>
    <lineage>
        <taxon>Bacteria</taxon>
        <taxon>Bacillati</taxon>
        <taxon>Actinomycetota</taxon>
        <taxon>Actinomycetes</taxon>
        <taxon>Kineosporiales</taxon>
        <taxon>Kineosporiaceae</taxon>
        <taxon>Kineosporia</taxon>
    </lineage>
</organism>
<evidence type="ECO:0000256" key="5">
    <source>
        <dbReference type="ARBA" id="ARBA00022806"/>
    </source>
</evidence>
<evidence type="ECO:0000256" key="8">
    <source>
        <dbReference type="ARBA" id="ARBA00023125"/>
    </source>
</evidence>
<dbReference type="GO" id="GO:0006310">
    <property type="term" value="P:DNA recombination"/>
    <property type="evidence" value="ECO:0007669"/>
    <property type="project" value="TreeGrafter"/>
</dbReference>